<organism evidence="1 2">
    <name type="scientific">Yersinia enterocolitica</name>
    <dbReference type="NCBI Taxonomy" id="630"/>
    <lineage>
        <taxon>Bacteria</taxon>
        <taxon>Pseudomonadati</taxon>
        <taxon>Pseudomonadota</taxon>
        <taxon>Gammaproteobacteria</taxon>
        <taxon>Enterobacterales</taxon>
        <taxon>Yersiniaceae</taxon>
        <taxon>Yersinia</taxon>
    </lineage>
</organism>
<gene>
    <name evidence="1" type="ORF">ERS137941_02992</name>
</gene>
<name>A0A0T7P777_YEREN</name>
<proteinExistence type="predicted"/>
<evidence type="ECO:0000313" key="1">
    <source>
        <dbReference type="EMBL" id="CFQ68333.1"/>
    </source>
</evidence>
<dbReference type="Pfam" id="PF07026">
    <property type="entry name" value="DUF1317"/>
    <property type="match status" value="1"/>
</dbReference>
<protein>
    <submittedName>
        <fullName evidence="1">Protein of uncharacterized function (DUF1317)</fullName>
    </submittedName>
</protein>
<dbReference type="AlphaFoldDB" id="A0A0T7P777"/>
<reference evidence="1 2" key="1">
    <citation type="submission" date="2015-03" db="EMBL/GenBank/DDBJ databases">
        <authorList>
            <person name="Murphy D."/>
        </authorList>
    </citation>
    <scope>NUCLEOTIDE SEQUENCE [LARGE SCALE GENOMIC DNA]</scope>
    <source>
        <strain evidence="1 2">IP26249</strain>
    </source>
</reference>
<dbReference type="EMBL" id="CGBR01000023">
    <property type="protein sequence ID" value="CFQ68333.1"/>
    <property type="molecule type" value="Genomic_DNA"/>
</dbReference>
<accession>A0A0T7P777</accession>
<dbReference type="InterPro" id="IPR009750">
    <property type="entry name" value="DUF1317"/>
</dbReference>
<dbReference type="RefSeq" id="WP_050111202.1">
    <property type="nucleotide sequence ID" value="NZ_CGBR01000023.1"/>
</dbReference>
<evidence type="ECO:0000313" key="2">
    <source>
        <dbReference type="Proteomes" id="UP000048841"/>
    </source>
</evidence>
<sequence>MTTPYDHIKVGSITLIYSRSHRGWVTPYNEVIKNPFKAQRTAERINSNLKLSLAANGLAA</sequence>
<dbReference type="Proteomes" id="UP000048841">
    <property type="component" value="Unassembled WGS sequence"/>
</dbReference>